<evidence type="ECO:0000313" key="2">
    <source>
        <dbReference type="EMBL" id="JAE37686.1"/>
    </source>
</evidence>
<feature type="region of interest" description="Disordered" evidence="1">
    <location>
        <begin position="48"/>
        <end position="67"/>
    </location>
</feature>
<name>A0A0A9HS28_ARUDO</name>
<dbReference type="EMBL" id="GBRH01160210">
    <property type="protein sequence ID" value="JAE37686.1"/>
    <property type="molecule type" value="Transcribed_RNA"/>
</dbReference>
<accession>A0A0A9HS28</accession>
<proteinExistence type="predicted"/>
<evidence type="ECO:0000256" key="1">
    <source>
        <dbReference type="SAM" id="MobiDB-lite"/>
    </source>
</evidence>
<reference evidence="2" key="1">
    <citation type="submission" date="2014-09" db="EMBL/GenBank/DDBJ databases">
        <authorList>
            <person name="Magalhaes I.L.F."/>
            <person name="Oliveira U."/>
            <person name="Santos F.R."/>
            <person name="Vidigal T.H.D.A."/>
            <person name="Brescovit A.D."/>
            <person name="Santos A.J."/>
        </authorList>
    </citation>
    <scope>NUCLEOTIDE SEQUENCE</scope>
    <source>
        <tissue evidence="2">Shoot tissue taken approximately 20 cm above the soil surface</tissue>
    </source>
</reference>
<organism evidence="2">
    <name type="scientific">Arundo donax</name>
    <name type="common">Giant reed</name>
    <name type="synonym">Donax arundinaceus</name>
    <dbReference type="NCBI Taxonomy" id="35708"/>
    <lineage>
        <taxon>Eukaryota</taxon>
        <taxon>Viridiplantae</taxon>
        <taxon>Streptophyta</taxon>
        <taxon>Embryophyta</taxon>
        <taxon>Tracheophyta</taxon>
        <taxon>Spermatophyta</taxon>
        <taxon>Magnoliopsida</taxon>
        <taxon>Liliopsida</taxon>
        <taxon>Poales</taxon>
        <taxon>Poaceae</taxon>
        <taxon>PACMAD clade</taxon>
        <taxon>Arundinoideae</taxon>
        <taxon>Arundineae</taxon>
        <taxon>Arundo</taxon>
    </lineage>
</organism>
<dbReference type="AlphaFoldDB" id="A0A0A9HS28"/>
<feature type="region of interest" description="Disordered" evidence="1">
    <location>
        <begin position="18"/>
        <end position="39"/>
    </location>
</feature>
<feature type="compositionally biased region" description="Basic residues" evidence="1">
    <location>
        <begin position="58"/>
        <end position="67"/>
    </location>
</feature>
<sequence>MKNSAPCPLLTAVVAATRRRRSPLPPQPPLLEREPCRSSHLPLDPHLVARISSQSNPSRRRALFAIG</sequence>
<reference evidence="2" key="2">
    <citation type="journal article" date="2015" name="Data Brief">
        <title>Shoot transcriptome of the giant reed, Arundo donax.</title>
        <authorList>
            <person name="Barrero R.A."/>
            <person name="Guerrero F.D."/>
            <person name="Moolhuijzen P."/>
            <person name="Goolsby J.A."/>
            <person name="Tidwell J."/>
            <person name="Bellgard S.E."/>
            <person name="Bellgard M.I."/>
        </authorList>
    </citation>
    <scope>NUCLEOTIDE SEQUENCE</scope>
    <source>
        <tissue evidence="2">Shoot tissue taken approximately 20 cm above the soil surface</tissue>
    </source>
</reference>
<protein>
    <submittedName>
        <fullName evidence="2">Uncharacterized protein</fullName>
    </submittedName>
</protein>